<comment type="caution">
    <text evidence="1">The sequence shown here is derived from an EMBL/GenBank/DDBJ whole genome shotgun (WGS) entry which is preliminary data.</text>
</comment>
<name>A0ACC0V7H7_9HYPO</name>
<reference evidence="1" key="1">
    <citation type="submission" date="2022-10" db="EMBL/GenBank/DDBJ databases">
        <title>Complete Genome of Trichothecium roseum strain YXFP-22015, a Plant Pathogen Isolated from Citrus.</title>
        <authorList>
            <person name="Wang Y."/>
            <person name="Zhu L."/>
        </authorList>
    </citation>
    <scope>NUCLEOTIDE SEQUENCE</scope>
    <source>
        <strain evidence="1">YXFP-22015</strain>
    </source>
</reference>
<evidence type="ECO:0000313" key="1">
    <source>
        <dbReference type="EMBL" id="KAI9902357.1"/>
    </source>
</evidence>
<sequence>MPSPSDSVLPGLPGYHPYNLQPWTLQVVISVTVLALVSVTLRLTSRRLNGQKPWWDDWMILFSMAWNLVVVGFIFAMYSCGMGIHADLVDPADVVMMAKWLVVAEILYAFNLGWTKLSLLLMYYRIFRFPFFKRMAWGVGAFVMAWVVVITFLFVFICTPVEKLWYPDIPGRCISQVGTWIANAASTILTDLIILFLPIPQVWGLRLKKADKIGLTFAFSLGFFNSDPSYTLAPTVAWTAIEMSVGIVSTCLPTMRPVLRLALHTVGLGTNDVATRSASAAGISSSKGGAARRSGSRLSVDGKRARNNDFHRLGDDADYGSHESSLETHIGDRLRPDGKCFTVTTVSNDVGKDVEFGDEIPLQGIRVQRQFRSTDDDDFGK</sequence>
<proteinExistence type="predicted"/>
<dbReference type="Proteomes" id="UP001163324">
    <property type="component" value="Chromosome 2"/>
</dbReference>
<evidence type="ECO:0000313" key="2">
    <source>
        <dbReference type="Proteomes" id="UP001163324"/>
    </source>
</evidence>
<protein>
    <submittedName>
        <fullName evidence="1">Uncharacterized protein</fullName>
    </submittedName>
</protein>
<accession>A0ACC0V7H7</accession>
<gene>
    <name evidence="1" type="ORF">N3K66_001709</name>
</gene>
<dbReference type="EMBL" id="CM047941">
    <property type="protein sequence ID" value="KAI9902357.1"/>
    <property type="molecule type" value="Genomic_DNA"/>
</dbReference>
<organism evidence="1 2">
    <name type="scientific">Trichothecium roseum</name>
    <dbReference type="NCBI Taxonomy" id="47278"/>
    <lineage>
        <taxon>Eukaryota</taxon>
        <taxon>Fungi</taxon>
        <taxon>Dikarya</taxon>
        <taxon>Ascomycota</taxon>
        <taxon>Pezizomycotina</taxon>
        <taxon>Sordariomycetes</taxon>
        <taxon>Hypocreomycetidae</taxon>
        <taxon>Hypocreales</taxon>
        <taxon>Hypocreales incertae sedis</taxon>
        <taxon>Trichothecium</taxon>
    </lineage>
</organism>
<keyword evidence="2" id="KW-1185">Reference proteome</keyword>